<organism evidence="8 9">
    <name type="scientific">Cercospora kikuchii</name>
    <dbReference type="NCBI Taxonomy" id="84275"/>
    <lineage>
        <taxon>Eukaryota</taxon>
        <taxon>Fungi</taxon>
        <taxon>Dikarya</taxon>
        <taxon>Ascomycota</taxon>
        <taxon>Pezizomycotina</taxon>
        <taxon>Dothideomycetes</taxon>
        <taxon>Dothideomycetidae</taxon>
        <taxon>Mycosphaerellales</taxon>
        <taxon>Mycosphaerellaceae</taxon>
        <taxon>Cercospora</taxon>
    </lineage>
</organism>
<dbReference type="GO" id="GO:0004497">
    <property type="term" value="F:monooxygenase activity"/>
    <property type="evidence" value="ECO:0007669"/>
    <property type="project" value="UniProtKB-KW"/>
</dbReference>
<evidence type="ECO:0000256" key="5">
    <source>
        <dbReference type="PIRSR" id="PIRSR602403-1"/>
    </source>
</evidence>
<dbReference type="InterPro" id="IPR036396">
    <property type="entry name" value="Cyt_P450_sf"/>
</dbReference>
<dbReference type="OrthoDB" id="3934656at2759"/>
<evidence type="ECO:0000256" key="3">
    <source>
        <dbReference type="ARBA" id="ARBA00022723"/>
    </source>
</evidence>
<dbReference type="PRINTS" id="PR00465">
    <property type="entry name" value="EP450IV"/>
</dbReference>
<evidence type="ECO:0000313" key="9">
    <source>
        <dbReference type="Proteomes" id="UP000825890"/>
    </source>
</evidence>
<dbReference type="CDD" id="cd11060">
    <property type="entry name" value="CYP57A1-like"/>
    <property type="match status" value="1"/>
</dbReference>
<evidence type="ECO:0000256" key="6">
    <source>
        <dbReference type="RuleBase" id="RU000461"/>
    </source>
</evidence>
<dbReference type="InterPro" id="IPR017972">
    <property type="entry name" value="Cyt_P450_CS"/>
</dbReference>
<dbReference type="SUPFAM" id="SSF48264">
    <property type="entry name" value="Cytochrome P450"/>
    <property type="match status" value="1"/>
</dbReference>
<protein>
    <recommendedName>
        <fullName evidence="10">Cytochrome P450</fullName>
    </recommendedName>
</protein>
<dbReference type="GeneID" id="68290619"/>
<feature type="transmembrane region" description="Helical" evidence="7">
    <location>
        <begin position="6"/>
        <end position="22"/>
    </location>
</feature>
<dbReference type="PANTHER" id="PTHR24305">
    <property type="entry name" value="CYTOCHROME P450"/>
    <property type="match status" value="1"/>
</dbReference>
<dbReference type="GO" id="GO:0016705">
    <property type="term" value="F:oxidoreductase activity, acting on paired donors, with incorporation or reduction of molecular oxygen"/>
    <property type="evidence" value="ECO:0007669"/>
    <property type="project" value="InterPro"/>
</dbReference>
<keyword evidence="6" id="KW-0560">Oxidoreductase</keyword>
<keyword evidence="7" id="KW-0472">Membrane</keyword>
<comment type="similarity">
    <text evidence="2 6">Belongs to the cytochrome P450 family.</text>
</comment>
<evidence type="ECO:0008006" key="10">
    <source>
        <dbReference type="Google" id="ProtNLM"/>
    </source>
</evidence>
<dbReference type="InterPro" id="IPR050121">
    <property type="entry name" value="Cytochrome_P450_monoxygenase"/>
</dbReference>
<evidence type="ECO:0000256" key="2">
    <source>
        <dbReference type="ARBA" id="ARBA00010617"/>
    </source>
</evidence>
<keyword evidence="4 5" id="KW-0408">Iron</keyword>
<dbReference type="Gene3D" id="1.10.630.10">
    <property type="entry name" value="Cytochrome P450"/>
    <property type="match status" value="1"/>
</dbReference>
<evidence type="ECO:0000256" key="7">
    <source>
        <dbReference type="SAM" id="Phobius"/>
    </source>
</evidence>
<evidence type="ECO:0000256" key="4">
    <source>
        <dbReference type="ARBA" id="ARBA00023004"/>
    </source>
</evidence>
<keyword evidence="7" id="KW-1133">Transmembrane helix</keyword>
<keyword evidence="9" id="KW-1185">Reference proteome</keyword>
<dbReference type="RefSeq" id="XP_044656235.1">
    <property type="nucleotide sequence ID" value="XM_044800300.1"/>
</dbReference>
<dbReference type="Proteomes" id="UP000825890">
    <property type="component" value="Unassembled WGS sequence"/>
</dbReference>
<reference evidence="8 9" key="1">
    <citation type="submission" date="2021-01" db="EMBL/GenBank/DDBJ databases">
        <title>Cercospora kikuchii MAFF 305040 whole genome shotgun sequence.</title>
        <authorList>
            <person name="Kashiwa T."/>
            <person name="Suzuki T."/>
        </authorList>
    </citation>
    <scope>NUCLEOTIDE SEQUENCE [LARGE SCALE GENOMIC DNA]</scope>
    <source>
        <strain evidence="8 9">MAFF 305040</strain>
    </source>
</reference>
<dbReference type="Pfam" id="PF00067">
    <property type="entry name" value="p450"/>
    <property type="match status" value="1"/>
</dbReference>
<keyword evidence="3 5" id="KW-0479">Metal-binding</keyword>
<gene>
    <name evidence="8" type="ORF">CKM354_000504400</name>
</gene>
<sequence>MGNMISIIWLSGSVLVISYFLYQRYFAALARIPGPLTTSFGNFWKLRAAYGADMPMRNLDLHRRYGSIVRTGSRTVSISDPAALPIVYGFKTVYEKSAFYELAEGWYHGQPLSNMITTRSKGHHTHLRRNAMHAYTMATAMSLEDTLDPSIEQLLRSLREQCLEGKKAIDVASWLMYFAFDAIGRLNFSEDLGYLATGSDIEGRITGTAPVLTYLSVVEQAPWLHKFMFGSATLQRLLNLEQTNSIQNLAIDMVKKRIEKGEPNEPKDILDLMLINEGPEPSKLAIDEIIGLTTTNLIAAPGTVAITLRAVLYHLCRNSSAYRSLQQEIDCAFESGALSMPVKYETASKLKYLEAAITEALRMHPTTGLLLERNVPAGGAEICGHYLPEGTVVGINAWVMNRNEDVFGHDSDSFRPERWLQDSTRVNEMRRCLLSFGAGPRTCAGRNFAMMEMVKVVPALLRNFSFCLADPGKEWKVQGHWFTHQSEMDMFITSRNQL</sequence>
<dbReference type="PROSITE" id="PS00086">
    <property type="entry name" value="CYTOCHROME_P450"/>
    <property type="match status" value="1"/>
</dbReference>
<dbReference type="PANTHER" id="PTHR24305:SF232">
    <property type="entry name" value="P450, PUTATIVE (EUROFUNG)-RELATED"/>
    <property type="match status" value="1"/>
</dbReference>
<dbReference type="InterPro" id="IPR001128">
    <property type="entry name" value="Cyt_P450"/>
</dbReference>
<dbReference type="PRINTS" id="PR00385">
    <property type="entry name" value="P450"/>
</dbReference>
<dbReference type="EMBL" id="BOLY01000003">
    <property type="protein sequence ID" value="GIZ41748.1"/>
    <property type="molecule type" value="Genomic_DNA"/>
</dbReference>
<comment type="cofactor">
    <cofactor evidence="1 5">
        <name>heme</name>
        <dbReference type="ChEBI" id="CHEBI:30413"/>
    </cofactor>
</comment>
<evidence type="ECO:0000313" key="8">
    <source>
        <dbReference type="EMBL" id="GIZ41748.1"/>
    </source>
</evidence>
<proteinExistence type="inferred from homology"/>
<name>A0A9P3FC26_9PEZI</name>
<dbReference type="GO" id="GO:0005506">
    <property type="term" value="F:iron ion binding"/>
    <property type="evidence" value="ECO:0007669"/>
    <property type="project" value="InterPro"/>
</dbReference>
<comment type="caution">
    <text evidence="8">The sequence shown here is derived from an EMBL/GenBank/DDBJ whole genome shotgun (WGS) entry which is preliminary data.</text>
</comment>
<feature type="binding site" description="axial binding residue" evidence="5">
    <location>
        <position position="443"/>
    </location>
    <ligand>
        <name>heme</name>
        <dbReference type="ChEBI" id="CHEBI:30413"/>
    </ligand>
    <ligandPart>
        <name>Fe</name>
        <dbReference type="ChEBI" id="CHEBI:18248"/>
    </ligandPart>
</feature>
<keyword evidence="5 6" id="KW-0349">Heme</keyword>
<dbReference type="AlphaFoldDB" id="A0A9P3FC26"/>
<dbReference type="InterPro" id="IPR002403">
    <property type="entry name" value="Cyt_P450_E_grp-IV"/>
</dbReference>
<evidence type="ECO:0000256" key="1">
    <source>
        <dbReference type="ARBA" id="ARBA00001971"/>
    </source>
</evidence>
<keyword evidence="6" id="KW-0503">Monooxygenase</keyword>
<dbReference type="GO" id="GO:0020037">
    <property type="term" value="F:heme binding"/>
    <property type="evidence" value="ECO:0007669"/>
    <property type="project" value="InterPro"/>
</dbReference>
<accession>A0A9P3FC26</accession>
<keyword evidence="7" id="KW-0812">Transmembrane</keyword>